<feature type="region of interest" description="Disordered" evidence="1">
    <location>
        <begin position="816"/>
        <end position="899"/>
    </location>
</feature>
<evidence type="ECO:0000256" key="1">
    <source>
        <dbReference type="SAM" id="MobiDB-lite"/>
    </source>
</evidence>
<proteinExistence type="predicted"/>
<keyword evidence="3" id="KW-1185">Reference proteome</keyword>
<dbReference type="Proteomes" id="UP000250235">
    <property type="component" value="Unassembled WGS sequence"/>
</dbReference>
<sequence length="899" mass="99884">MASSYYTNTLHVNFDSVLAMDNPGMVSMFQALMESGLEGFLGCPTVIYEAALVDFFENASVQDGMVVSTVHGVRVEISEQLFAETFELPVEGLSELSKIPKDLVFDARSIVSLSGEPVSLSGKKKEMKFEYHLLCDIMAKTISVKAGSFNAITMEKFLMLNAIVCRVRINWTSILFNILKKMVAQGSKQAKGYVVQISLLLENVPNLELGESSEFPSSKILTGKTVHRYIVLNEKVGAEEVAAAPQVKKTPEEKDASKKRPTVVPVAEPVVKKKRTTKKKSGSSTDNVEIVAVALEAVPIQIIEPITAAPTEEPIMEESREATSAVPDDEGTSLRENIIDDVDRFFNSFSFKKLASLKVEDISAKEELVLSWGEAESTRVALNRRMYILTKYRELLIRKFLEARKINFVPGDGSSAVDLKIWIVIARTNTNTPSKCWIRTMIRVDGVWVVEPCTDHWVKIPKPIVHNGVPRQLSYEDTLPAVSTFFKLMKKRWEDVCLAVCEFFVSGKFLPVGSVNFCRSLEIVEPVSCFVSRQPTILSLRLSQFCTVSVQYSLFNGISIADIRSFVSSIVFERTALRDVQRIQSSVSALPSVQSSSISVASQKVQLAFSSVVEDEDNQMDIDQRLASPTTTADSSMNFIDDDTILGDAATSNQPSLPTVSNLLTYLDDFRTLLWQRLDAQSEDIRHICDSHNDVLSRLNTLDKGLRDALLQQGEDLRKLIQNVQQDGRTLDDVQTLHFNEFRKGFLAHSAAVTADSMDFRKEFRALNAKVTSLDEQVAATRNDLLEFSAQAQETLNHITDQLSELIAYINRGGNDKKGEVSSSRLQPPPDDQNRGSGNTSGDNVRTTDIVDRFSGSMSREGQNRGRSGGRRSSGNRSGSSKRRHYSSSGGPFRRSFED</sequence>
<feature type="compositionally biased region" description="Polar residues" evidence="1">
    <location>
        <begin position="835"/>
        <end position="847"/>
    </location>
</feature>
<organism evidence="2 3">
    <name type="scientific">Dorcoceras hygrometricum</name>
    <dbReference type="NCBI Taxonomy" id="472368"/>
    <lineage>
        <taxon>Eukaryota</taxon>
        <taxon>Viridiplantae</taxon>
        <taxon>Streptophyta</taxon>
        <taxon>Embryophyta</taxon>
        <taxon>Tracheophyta</taxon>
        <taxon>Spermatophyta</taxon>
        <taxon>Magnoliopsida</taxon>
        <taxon>eudicotyledons</taxon>
        <taxon>Gunneridae</taxon>
        <taxon>Pentapetalae</taxon>
        <taxon>asterids</taxon>
        <taxon>lamiids</taxon>
        <taxon>Lamiales</taxon>
        <taxon>Gesneriaceae</taxon>
        <taxon>Didymocarpoideae</taxon>
        <taxon>Trichosporeae</taxon>
        <taxon>Loxocarpinae</taxon>
        <taxon>Dorcoceras</taxon>
    </lineage>
</organism>
<dbReference type="AlphaFoldDB" id="A0A2Z7CB12"/>
<accession>A0A2Z7CB12</accession>
<reference evidence="2 3" key="1">
    <citation type="journal article" date="2015" name="Proc. Natl. Acad. Sci. U.S.A.">
        <title>The resurrection genome of Boea hygrometrica: A blueprint for survival of dehydration.</title>
        <authorList>
            <person name="Xiao L."/>
            <person name="Yang G."/>
            <person name="Zhang L."/>
            <person name="Yang X."/>
            <person name="Zhao S."/>
            <person name="Ji Z."/>
            <person name="Zhou Q."/>
            <person name="Hu M."/>
            <person name="Wang Y."/>
            <person name="Chen M."/>
            <person name="Xu Y."/>
            <person name="Jin H."/>
            <person name="Xiao X."/>
            <person name="Hu G."/>
            <person name="Bao F."/>
            <person name="Hu Y."/>
            <person name="Wan P."/>
            <person name="Li L."/>
            <person name="Deng X."/>
            <person name="Kuang T."/>
            <person name="Xiang C."/>
            <person name="Zhu J.K."/>
            <person name="Oliver M.J."/>
            <person name="He Y."/>
        </authorList>
    </citation>
    <scope>NUCLEOTIDE SEQUENCE [LARGE SCALE GENOMIC DNA]</scope>
    <source>
        <strain evidence="3">cv. XS01</strain>
    </source>
</reference>
<evidence type="ECO:0000313" key="3">
    <source>
        <dbReference type="Proteomes" id="UP000250235"/>
    </source>
</evidence>
<dbReference type="EMBL" id="KQ998178">
    <property type="protein sequence ID" value="KZV43201.1"/>
    <property type="molecule type" value="Genomic_DNA"/>
</dbReference>
<protein>
    <submittedName>
        <fullName evidence="2">Dystroglycan-like</fullName>
    </submittedName>
</protein>
<gene>
    <name evidence="2" type="ORF">F511_21244</name>
</gene>
<dbReference type="OrthoDB" id="1227218at2759"/>
<evidence type="ECO:0000313" key="2">
    <source>
        <dbReference type="EMBL" id="KZV43201.1"/>
    </source>
</evidence>
<name>A0A2Z7CB12_9LAMI</name>